<gene>
    <name evidence="2" type="ordered locus">Cphy_1891</name>
</gene>
<dbReference type="eggNOG" id="COG1629">
    <property type="taxonomic scope" value="Bacteria"/>
</dbReference>
<sequence length="330" mass="38913">MDYNINGSEVNLSEIEDDKNKWEDQIRKREDQIGNREDQISKWDDHINKRDDQISKRDDHINKRDEHTNKREDQISKWDEHINKREDHTDKREHQISKSEDHLNKWEDYINNMNKTYEENKEGLKMQWMEGFNTKEMEAKNSWNEPVNQPINQPKKQPINQPMNQPINQPMNQPIKQPVNQYDYIATSNMISFMREGAGAVILSNPENSNTKIFIEKTIYHNFSDAILSLEVFHNVETPEDAMSSDHYAPKDLSNYPQEPFGKVLSHENLAYHKDYCFLSSTINPYQSVDESMLKGMVLTPGTNLAYVFHIVNQQPQTVISVTFHWTEIT</sequence>
<dbReference type="RefSeq" id="WP_012199914.1">
    <property type="nucleotide sequence ID" value="NC_010001.1"/>
</dbReference>
<dbReference type="EMBL" id="CP000885">
    <property type="protein sequence ID" value="ABX42260.1"/>
    <property type="molecule type" value="Genomic_DNA"/>
</dbReference>
<feature type="compositionally biased region" description="Polar residues" evidence="1">
    <location>
        <begin position="1"/>
        <end position="11"/>
    </location>
</feature>
<name>A9KT49_LACP7</name>
<reference evidence="3" key="1">
    <citation type="submission" date="2007-11" db="EMBL/GenBank/DDBJ databases">
        <title>Complete genome sequence of Clostridium phytofermentans ISDg.</title>
        <authorList>
            <person name="Leschine S.B."/>
            <person name="Warnick T.A."/>
            <person name="Blanchard J.L."/>
            <person name="Schnell D.J."/>
            <person name="Petit E.L."/>
            <person name="LaTouf W.G."/>
            <person name="Copeland A."/>
            <person name="Lucas S."/>
            <person name="Lapidus A."/>
            <person name="Barry K."/>
            <person name="Glavina del Rio T."/>
            <person name="Dalin E."/>
            <person name="Tice H."/>
            <person name="Pitluck S."/>
            <person name="Kiss H."/>
            <person name="Brettin T."/>
            <person name="Bruce D."/>
            <person name="Detter J.C."/>
            <person name="Han C."/>
            <person name="Kuske C."/>
            <person name="Schmutz J."/>
            <person name="Larimer F."/>
            <person name="Land M."/>
            <person name="Hauser L."/>
            <person name="Kyrpides N."/>
            <person name="Kim E.A."/>
            <person name="Richardson P."/>
        </authorList>
    </citation>
    <scope>NUCLEOTIDE SEQUENCE [LARGE SCALE GENOMIC DNA]</scope>
    <source>
        <strain evidence="3">ATCC 700394 / DSM 18823 / ISDg</strain>
    </source>
</reference>
<dbReference type="AlphaFoldDB" id="A9KT49"/>
<evidence type="ECO:0000313" key="3">
    <source>
        <dbReference type="Proteomes" id="UP000000370"/>
    </source>
</evidence>
<evidence type="ECO:0000256" key="1">
    <source>
        <dbReference type="SAM" id="MobiDB-lite"/>
    </source>
</evidence>
<organism evidence="2 3">
    <name type="scientific">Lachnoclostridium phytofermentans (strain ATCC 700394 / DSM 18823 / ISDg)</name>
    <name type="common">Clostridium phytofermentans</name>
    <dbReference type="NCBI Taxonomy" id="357809"/>
    <lineage>
        <taxon>Bacteria</taxon>
        <taxon>Bacillati</taxon>
        <taxon>Bacillota</taxon>
        <taxon>Clostridia</taxon>
        <taxon>Lachnospirales</taxon>
        <taxon>Lachnospiraceae</taxon>
    </lineage>
</organism>
<dbReference type="Proteomes" id="UP000000370">
    <property type="component" value="Chromosome"/>
</dbReference>
<accession>A9KT49</accession>
<feature type="region of interest" description="Disordered" evidence="1">
    <location>
        <begin position="1"/>
        <end position="100"/>
    </location>
</feature>
<dbReference type="OrthoDB" id="9939788at2"/>
<dbReference type="KEGG" id="cpy:Cphy_1891"/>
<evidence type="ECO:0000313" key="2">
    <source>
        <dbReference type="EMBL" id="ABX42260.1"/>
    </source>
</evidence>
<protein>
    <submittedName>
        <fullName evidence="2">PT repeat-containing protein</fullName>
    </submittedName>
</protein>
<feature type="compositionally biased region" description="Basic and acidic residues" evidence="1">
    <location>
        <begin position="18"/>
        <end position="100"/>
    </location>
</feature>
<dbReference type="HOGENOM" id="CLU_841198_0_0_9"/>
<keyword evidence="3" id="KW-1185">Reference proteome</keyword>
<proteinExistence type="predicted"/>
<dbReference type="STRING" id="357809.Cphy_1891"/>